<feature type="region of interest" description="Disordered" evidence="1">
    <location>
        <begin position="114"/>
        <end position="137"/>
    </location>
</feature>
<sequence length="295" mass="32355">MVSMKNPLAAILDSNRFTGLNYQDWLRNLKLVLASEKLLYTIEKPKNLKFQNRSKPGPTSHTGPKTSRAARDRPELDPKRIQTSRHDIAGDSPERRPACGATTTKIAAAACGAARNNAPQTATSRINFARPRASGRLSTHEIARPARVQRGQRRFIGRATCAATERPTCSSNSQSPAPHGLLARRLAQQIAPICIQARARDVSHEEEPPYAAAGGQSQGLDFNSENSKIAVDYRQSGPRPDPRLLRQAALEALTRSARTDSPRKTRPERFPTKLTAAGGARRRRDQEREAAGFGV</sequence>
<feature type="compositionally biased region" description="Basic and acidic residues" evidence="1">
    <location>
        <begin position="69"/>
        <end position="97"/>
    </location>
</feature>
<reference evidence="2 3" key="1">
    <citation type="journal article" date="2015" name="Proc. Natl. Acad. Sci. U.S.A.">
        <title>The resurrection genome of Boea hygrometrica: A blueprint for survival of dehydration.</title>
        <authorList>
            <person name="Xiao L."/>
            <person name="Yang G."/>
            <person name="Zhang L."/>
            <person name="Yang X."/>
            <person name="Zhao S."/>
            <person name="Ji Z."/>
            <person name="Zhou Q."/>
            <person name="Hu M."/>
            <person name="Wang Y."/>
            <person name="Chen M."/>
            <person name="Xu Y."/>
            <person name="Jin H."/>
            <person name="Xiao X."/>
            <person name="Hu G."/>
            <person name="Bao F."/>
            <person name="Hu Y."/>
            <person name="Wan P."/>
            <person name="Li L."/>
            <person name="Deng X."/>
            <person name="Kuang T."/>
            <person name="Xiang C."/>
            <person name="Zhu J.K."/>
            <person name="Oliver M.J."/>
            <person name="He Y."/>
        </authorList>
    </citation>
    <scope>NUCLEOTIDE SEQUENCE [LARGE SCALE GENOMIC DNA]</scope>
    <source>
        <strain evidence="3">cv. XS01</strain>
    </source>
</reference>
<dbReference type="OrthoDB" id="903879at2759"/>
<feature type="compositionally biased region" description="Polar residues" evidence="1">
    <location>
        <begin position="117"/>
        <end position="126"/>
    </location>
</feature>
<feature type="compositionally biased region" description="Basic and acidic residues" evidence="1">
    <location>
        <begin position="257"/>
        <end position="271"/>
    </location>
</feature>
<feature type="compositionally biased region" description="Basic and acidic residues" evidence="1">
    <location>
        <begin position="284"/>
        <end position="295"/>
    </location>
</feature>
<evidence type="ECO:0000313" key="2">
    <source>
        <dbReference type="EMBL" id="KZV18115.1"/>
    </source>
</evidence>
<dbReference type="AlphaFoldDB" id="A0A2Z7A9S5"/>
<proteinExistence type="predicted"/>
<name>A0A2Z7A9S5_9LAMI</name>
<protein>
    <submittedName>
        <fullName evidence="2">Uncharacterized protein</fullName>
    </submittedName>
</protein>
<evidence type="ECO:0000313" key="3">
    <source>
        <dbReference type="Proteomes" id="UP000250235"/>
    </source>
</evidence>
<feature type="compositionally biased region" description="Polar residues" evidence="1">
    <location>
        <begin position="49"/>
        <end position="65"/>
    </location>
</feature>
<accession>A0A2Z7A9S5</accession>
<keyword evidence="3" id="KW-1185">Reference proteome</keyword>
<dbReference type="EMBL" id="KV017516">
    <property type="protein sequence ID" value="KZV18115.1"/>
    <property type="molecule type" value="Genomic_DNA"/>
</dbReference>
<gene>
    <name evidence="2" type="ORF">F511_28615</name>
</gene>
<feature type="region of interest" description="Disordered" evidence="1">
    <location>
        <begin position="49"/>
        <end position="100"/>
    </location>
</feature>
<evidence type="ECO:0000256" key="1">
    <source>
        <dbReference type="SAM" id="MobiDB-lite"/>
    </source>
</evidence>
<dbReference type="Proteomes" id="UP000250235">
    <property type="component" value="Unassembled WGS sequence"/>
</dbReference>
<organism evidence="2 3">
    <name type="scientific">Dorcoceras hygrometricum</name>
    <dbReference type="NCBI Taxonomy" id="472368"/>
    <lineage>
        <taxon>Eukaryota</taxon>
        <taxon>Viridiplantae</taxon>
        <taxon>Streptophyta</taxon>
        <taxon>Embryophyta</taxon>
        <taxon>Tracheophyta</taxon>
        <taxon>Spermatophyta</taxon>
        <taxon>Magnoliopsida</taxon>
        <taxon>eudicotyledons</taxon>
        <taxon>Gunneridae</taxon>
        <taxon>Pentapetalae</taxon>
        <taxon>asterids</taxon>
        <taxon>lamiids</taxon>
        <taxon>Lamiales</taxon>
        <taxon>Gesneriaceae</taxon>
        <taxon>Didymocarpoideae</taxon>
        <taxon>Trichosporeae</taxon>
        <taxon>Loxocarpinae</taxon>
        <taxon>Dorcoceras</taxon>
    </lineage>
</organism>
<feature type="region of interest" description="Disordered" evidence="1">
    <location>
        <begin position="251"/>
        <end position="295"/>
    </location>
</feature>